<dbReference type="AlphaFoldDB" id="A0A3L7ZVC1"/>
<feature type="transmembrane region" description="Helical" evidence="1">
    <location>
        <begin position="67"/>
        <end position="94"/>
    </location>
</feature>
<comment type="caution">
    <text evidence="2">The sequence shown here is derived from an EMBL/GenBank/DDBJ whole genome shotgun (WGS) entry which is preliminary data.</text>
</comment>
<dbReference type="Proteomes" id="UP000278164">
    <property type="component" value="Unassembled WGS sequence"/>
</dbReference>
<name>A0A3L7ZVC1_PARDI</name>
<accession>A0A3L7ZVC1</accession>
<proteinExistence type="predicted"/>
<keyword evidence="1" id="KW-0472">Membrane</keyword>
<evidence type="ECO:0000313" key="3">
    <source>
        <dbReference type="Proteomes" id="UP000278164"/>
    </source>
</evidence>
<evidence type="ECO:0000313" key="2">
    <source>
        <dbReference type="EMBL" id="RLT74233.1"/>
    </source>
</evidence>
<keyword evidence="1" id="KW-1133">Transmembrane helix</keyword>
<evidence type="ECO:0000256" key="1">
    <source>
        <dbReference type="SAM" id="Phobius"/>
    </source>
</evidence>
<dbReference type="EMBL" id="RAYI01000009">
    <property type="protein sequence ID" value="RLT74233.1"/>
    <property type="molecule type" value="Genomic_DNA"/>
</dbReference>
<sequence>MVLFLNYYSSTLLEFHRKVTVIYLNFQPYKRRKKHVRVFGKSRTCFSENTYVFFQADNHSPKRPFRLFIFIFLIKMRQIVFQYFIILRLFLIWLKVAQSFVETF</sequence>
<organism evidence="2 3">
    <name type="scientific">Parabacteroides distasonis</name>
    <dbReference type="NCBI Taxonomy" id="823"/>
    <lineage>
        <taxon>Bacteria</taxon>
        <taxon>Pseudomonadati</taxon>
        <taxon>Bacteroidota</taxon>
        <taxon>Bacteroidia</taxon>
        <taxon>Bacteroidales</taxon>
        <taxon>Tannerellaceae</taxon>
        <taxon>Parabacteroides</taxon>
    </lineage>
</organism>
<gene>
    <name evidence="2" type="ORF">D7V78_06195</name>
</gene>
<keyword evidence="1" id="KW-0812">Transmembrane</keyword>
<reference evidence="2 3" key="1">
    <citation type="submission" date="2018-09" db="EMBL/GenBank/DDBJ databases">
        <title>Murine metabolic-syndrome-specific gut microbial biobank.</title>
        <authorList>
            <person name="Liu C."/>
        </authorList>
    </citation>
    <scope>NUCLEOTIDE SEQUENCE [LARGE SCALE GENOMIC DNA]</scope>
    <source>
        <strain evidence="2 3">8-P5</strain>
    </source>
</reference>
<protein>
    <submittedName>
        <fullName evidence="2">Uncharacterized protein</fullName>
    </submittedName>
</protein>